<dbReference type="InterPro" id="IPR001245">
    <property type="entry name" value="Ser-Thr/Tyr_kinase_cat_dom"/>
</dbReference>
<dbReference type="Proteomes" id="UP000018888">
    <property type="component" value="Unassembled WGS sequence"/>
</dbReference>
<dbReference type="PROSITE" id="PS50011">
    <property type="entry name" value="PROTEIN_KINASE_DOM"/>
    <property type="match status" value="1"/>
</dbReference>
<dbReference type="VEuPathDB" id="FungiDB:RhiirFUN_018620"/>
<comment type="caution">
    <text evidence="2">The sequence shown here is derived from an EMBL/GenBank/DDBJ whole genome shotgun (WGS) entry which is preliminary data.</text>
</comment>
<gene>
    <name evidence="2" type="ORF">GLOIN_2v1725006</name>
</gene>
<dbReference type="GO" id="GO:0005524">
    <property type="term" value="F:ATP binding"/>
    <property type="evidence" value="ECO:0007669"/>
    <property type="project" value="InterPro"/>
</dbReference>
<dbReference type="GO" id="GO:0004672">
    <property type="term" value="F:protein kinase activity"/>
    <property type="evidence" value="ECO:0007669"/>
    <property type="project" value="InterPro"/>
</dbReference>
<dbReference type="PANTHER" id="PTHR23257">
    <property type="entry name" value="SERINE-THREONINE PROTEIN KINASE"/>
    <property type="match status" value="1"/>
</dbReference>
<dbReference type="PANTHER" id="PTHR23257:SF963">
    <property type="entry name" value="AT08303P"/>
    <property type="match status" value="1"/>
</dbReference>
<dbReference type="InterPro" id="IPR011009">
    <property type="entry name" value="Kinase-like_dom_sf"/>
</dbReference>
<reference evidence="2 3" key="1">
    <citation type="journal article" date="2013" name="Proc. Natl. Acad. Sci. U.S.A.">
        <title>Genome of an arbuscular mycorrhizal fungus provides insight into the oldest plant symbiosis.</title>
        <authorList>
            <person name="Tisserant E."/>
            <person name="Malbreil M."/>
            <person name="Kuo A."/>
            <person name="Kohler A."/>
            <person name="Symeonidi A."/>
            <person name="Balestrini R."/>
            <person name="Charron P."/>
            <person name="Duensing N."/>
            <person name="Frei Dit Frey N."/>
            <person name="Gianinazzi-Pearson V."/>
            <person name="Gilbert L.B."/>
            <person name="Handa Y."/>
            <person name="Herr J.R."/>
            <person name="Hijri M."/>
            <person name="Koul R."/>
            <person name="Kawaguchi M."/>
            <person name="Krajinski F."/>
            <person name="Lammers P.J."/>
            <person name="Masclaux F.G."/>
            <person name="Murat C."/>
            <person name="Morin E."/>
            <person name="Ndikumana S."/>
            <person name="Pagni M."/>
            <person name="Petitpierre D."/>
            <person name="Requena N."/>
            <person name="Rosikiewicz P."/>
            <person name="Riley R."/>
            <person name="Saito K."/>
            <person name="San Clemente H."/>
            <person name="Shapiro H."/>
            <person name="van Tuinen D."/>
            <person name="Becard G."/>
            <person name="Bonfante P."/>
            <person name="Paszkowski U."/>
            <person name="Shachar-Hill Y.Y."/>
            <person name="Tuskan G.A."/>
            <person name="Young P.W."/>
            <person name="Sanders I.R."/>
            <person name="Henrissat B."/>
            <person name="Rensing S.A."/>
            <person name="Grigoriev I.V."/>
            <person name="Corradi N."/>
            <person name="Roux C."/>
            <person name="Martin F."/>
        </authorList>
    </citation>
    <scope>NUCLEOTIDE SEQUENCE [LARGE SCALE GENOMIC DNA]</scope>
    <source>
        <strain evidence="2 3">DAOM 197198</strain>
    </source>
</reference>
<dbReference type="AlphaFoldDB" id="A0A2P4P163"/>
<evidence type="ECO:0000313" key="3">
    <source>
        <dbReference type="Proteomes" id="UP000018888"/>
    </source>
</evidence>
<dbReference type="InterPro" id="IPR000719">
    <property type="entry name" value="Prot_kinase_dom"/>
</dbReference>
<dbReference type="InterPro" id="IPR050167">
    <property type="entry name" value="Ser_Thr_protein_kinase"/>
</dbReference>
<organism evidence="2 3">
    <name type="scientific">Rhizophagus irregularis (strain DAOM 181602 / DAOM 197198 / MUCL 43194)</name>
    <name type="common">Arbuscular mycorrhizal fungus</name>
    <name type="synonym">Glomus intraradices</name>
    <dbReference type="NCBI Taxonomy" id="747089"/>
    <lineage>
        <taxon>Eukaryota</taxon>
        <taxon>Fungi</taxon>
        <taxon>Fungi incertae sedis</taxon>
        <taxon>Mucoromycota</taxon>
        <taxon>Glomeromycotina</taxon>
        <taxon>Glomeromycetes</taxon>
        <taxon>Glomerales</taxon>
        <taxon>Glomeraceae</taxon>
        <taxon>Rhizophagus</taxon>
    </lineage>
</organism>
<sequence>MPYVAPEVLRDKPYTQAADVYSFGMVMYFIITGRQPFENRAHDHQLVLSICNGIRPEILEIPELKSNWYIDLMKKCWDQNPENRPNVESIGTILYDTNRLTLMDELEKAEKYLFDKGHREDDQLTTSPQTSYKSQVLNHYISEDLEAFDFTELDMKN</sequence>
<dbReference type="GO" id="GO:0007165">
    <property type="term" value="P:signal transduction"/>
    <property type="evidence" value="ECO:0007669"/>
    <property type="project" value="TreeGrafter"/>
</dbReference>
<name>A0A2P4P163_RHIID</name>
<accession>A0A2P4P163</accession>
<protein>
    <submittedName>
        <fullName evidence="2">Kinase-like domain-containing protein</fullName>
    </submittedName>
</protein>
<proteinExistence type="predicted"/>
<keyword evidence="3" id="KW-1185">Reference proteome</keyword>
<dbReference type="SUPFAM" id="SSF56112">
    <property type="entry name" value="Protein kinase-like (PK-like)"/>
    <property type="match status" value="1"/>
</dbReference>
<dbReference type="EMBL" id="AUPC02000473">
    <property type="protein sequence ID" value="POG59121.1"/>
    <property type="molecule type" value="Genomic_DNA"/>
</dbReference>
<dbReference type="GO" id="GO:0005737">
    <property type="term" value="C:cytoplasm"/>
    <property type="evidence" value="ECO:0007669"/>
    <property type="project" value="TreeGrafter"/>
</dbReference>
<dbReference type="Gene3D" id="1.10.510.10">
    <property type="entry name" value="Transferase(Phosphotransferase) domain 1"/>
    <property type="match status" value="1"/>
</dbReference>
<evidence type="ECO:0000313" key="2">
    <source>
        <dbReference type="EMBL" id="POG59121.1"/>
    </source>
</evidence>
<evidence type="ECO:0000259" key="1">
    <source>
        <dbReference type="PROSITE" id="PS50011"/>
    </source>
</evidence>
<dbReference type="Pfam" id="PF07714">
    <property type="entry name" value="PK_Tyr_Ser-Thr"/>
    <property type="match status" value="1"/>
</dbReference>
<reference evidence="2 3" key="2">
    <citation type="journal article" date="2018" name="New Phytol.">
        <title>High intraspecific genome diversity in the model arbuscular mycorrhizal symbiont Rhizophagus irregularis.</title>
        <authorList>
            <person name="Chen E.C.H."/>
            <person name="Morin E."/>
            <person name="Beaudet D."/>
            <person name="Noel J."/>
            <person name="Yildirir G."/>
            <person name="Ndikumana S."/>
            <person name="Charron P."/>
            <person name="St-Onge C."/>
            <person name="Giorgi J."/>
            <person name="Kruger M."/>
            <person name="Marton T."/>
            <person name="Ropars J."/>
            <person name="Grigoriev I.V."/>
            <person name="Hainaut M."/>
            <person name="Henrissat B."/>
            <person name="Roux C."/>
            <person name="Martin F."/>
            <person name="Corradi N."/>
        </authorList>
    </citation>
    <scope>NUCLEOTIDE SEQUENCE [LARGE SCALE GENOMIC DNA]</scope>
    <source>
        <strain evidence="2 3">DAOM 197198</strain>
    </source>
</reference>
<feature type="domain" description="Protein kinase" evidence="1">
    <location>
        <begin position="1"/>
        <end position="102"/>
    </location>
</feature>